<dbReference type="InterPro" id="IPR002645">
    <property type="entry name" value="STAS_dom"/>
</dbReference>
<dbReference type="InterPro" id="IPR003658">
    <property type="entry name" value="Anti-sigma_ant"/>
</dbReference>
<dbReference type="PANTHER" id="PTHR33495:SF2">
    <property type="entry name" value="ANTI-SIGMA FACTOR ANTAGONIST TM_1081-RELATED"/>
    <property type="match status" value="1"/>
</dbReference>
<dbReference type="NCBIfam" id="TIGR00377">
    <property type="entry name" value="ant_ant_sig"/>
    <property type="match status" value="1"/>
</dbReference>
<dbReference type="SUPFAM" id="SSF52091">
    <property type="entry name" value="SpoIIaa-like"/>
    <property type="match status" value="1"/>
</dbReference>
<gene>
    <name evidence="4" type="ORF">SAMN05660337_0512</name>
</gene>
<dbReference type="OrthoDB" id="5460470at2"/>
<reference evidence="5" key="1">
    <citation type="submission" date="2016-10" db="EMBL/GenBank/DDBJ databases">
        <authorList>
            <person name="Varghese N."/>
            <person name="Submissions S."/>
        </authorList>
    </citation>
    <scope>NUCLEOTIDE SEQUENCE [LARGE SCALE GENOMIC DNA]</scope>
    <source>
        <strain evidence="5">DSM 16995</strain>
    </source>
</reference>
<dbReference type="CDD" id="cd07043">
    <property type="entry name" value="STAS_anti-anti-sigma_factors"/>
    <property type="match status" value="1"/>
</dbReference>
<sequence length="102" mass="11467">MSFGWKLDVSAEEALIKISGEIDFTGTPALREELHKFIEISSGEVRVDLSELEYLDSSGLASLIELRRMLTLKDRTVVIISVTEQVDKLLHLTQVKSLFGME</sequence>
<dbReference type="PANTHER" id="PTHR33495">
    <property type="entry name" value="ANTI-SIGMA FACTOR ANTAGONIST TM_1081-RELATED-RELATED"/>
    <property type="match status" value="1"/>
</dbReference>
<dbReference type="RefSeq" id="WP_092157920.1">
    <property type="nucleotide sequence ID" value="NZ_FNGA01000001.1"/>
</dbReference>
<evidence type="ECO:0000256" key="2">
    <source>
        <dbReference type="RuleBase" id="RU003749"/>
    </source>
</evidence>
<evidence type="ECO:0000256" key="1">
    <source>
        <dbReference type="ARBA" id="ARBA00009013"/>
    </source>
</evidence>
<organism evidence="4 5">
    <name type="scientific">Maridesulfovibrio ferrireducens</name>
    <dbReference type="NCBI Taxonomy" id="246191"/>
    <lineage>
        <taxon>Bacteria</taxon>
        <taxon>Pseudomonadati</taxon>
        <taxon>Thermodesulfobacteriota</taxon>
        <taxon>Desulfovibrionia</taxon>
        <taxon>Desulfovibrionales</taxon>
        <taxon>Desulfovibrionaceae</taxon>
        <taxon>Maridesulfovibrio</taxon>
    </lineage>
</organism>
<feature type="domain" description="STAS" evidence="3">
    <location>
        <begin position="15"/>
        <end position="102"/>
    </location>
</feature>
<evidence type="ECO:0000313" key="5">
    <source>
        <dbReference type="Proteomes" id="UP000199053"/>
    </source>
</evidence>
<keyword evidence="5" id="KW-1185">Reference proteome</keyword>
<dbReference type="STRING" id="246191.SAMN05660337_0512"/>
<proteinExistence type="inferred from homology"/>
<name>A0A1G9C273_9BACT</name>
<dbReference type="PROSITE" id="PS50801">
    <property type="entry name" value="STAS"/>
    <property type="match status" value="1"/>
</dbReference>
<dbReference type="InterPro" id="IPR036513">
    <property type="entry name" value="STAS_dom_sf"/>
</dbReference>
<comment type="similarity">
    <text evidence="1 2">Belongs to the anti-sigma-factor antagonist family.</text>
</comment>
<evidence type="ECO:0000259" key="3">
    <source>
        <dbReference type="PROSITE" id="PS50801"/>
    </source>
</evidence>
<accession>A0A1G9C273</accession>
<dbReference type="EMBL" id="FNGA01000001">
    <property type="protein sequence ID" value="SDK45787.1"/>
    <property type="molecule type" value="Genomic_DNA"/>
</dbReference>
<dbReference type="Pfam" id="PF01740">
    <property type="entry name" value="STAS"/>
    <property type="match status" value="1"/>
</dbReference>
<evidence type="ECO:0000313" key="4">
    <source>
        <dbReference type="EMBL" id="SDK45787.1"/>
    </source>
</evidence>
<dbReference type="Proteomes" id="UP000199053">
    <property type="component" value="Unassembled WGS sequence"/>
</dbReference>
<dbReference type="AlphaFoldDB" id="A0A1G9C273"/>
<dbReference type="GO" id="GO:0043856">
    <property type="term" value="F:anti-sigma factor antagonist activity"/>
    <property type="evidence" value="ECO:0007669"/>
    <property type="project" value="InterPro"/>
</dbReference>
<protein>
    <recommendedName>
        <fullName evidence="2">Anti-sigma factor antagonist</fullName>
    </recommendedName>
</protein>
<dbReference type="Gene3D" id="3.30.750.24">
    <property type="entry name" value="STAS domain"/>
    <property type="match status" value="1"/>
</dbReference>